<reference evidence="4 5" key="1">
    <citation type="journal article" date="2023" name="ISME J.">
        <title>Cultivation and genomic characterization of novel and ubiquitous marine nitrite-oxidizing bacteria from the Nitrospirales.</title>
        <authorList>
            <person name="Mueller A.J."/>
            <person name="Daebeler A."/>
            <person name="Herbold C.W."/>
            <person name="Kirkegaard R.H."/>
            <person name="Daims H."/>
        </authorList>
    </citation>
    <scope>NUCLEOTIDE SEQUENCE [LARGE SCALE GENOMIC DNA]</scope>
    <source>
        <strain evidence="4 5">EB</strain>
    </source>
</reference>
<protein>
    <submittedName>
        <fullName evidence="4">CBS domain-containing protein</fullName>
    </submittedName>
</protein>
<keyword evidence="5" id="KW-1185">Reference proteome</keyword>
<evidence type="ECO:0000256" key="2">
    <source>
        <dbReference type="PROSITE-ProRule" id="PRU00703"/>
    </source>
</evidence>
<dbReference type="Gene3D" id="3.10.580.10">
    <property type="entry name" value="CBS-domain"/>
    <property type="match status" value="1"/>
</dbReference>
<dbReference type="InterPro" id="IPR051257">
    <property type="entry name" value="Diverse_CBS-Domain"/>
</dbReference>
<dbReference type="PANTHER" id="PTHR43080:SF2">
    <property type="entry name" value="CBS DOMAIN-CONTAINING PROTEIN"/>
    <property type="match status" value="1"/>
</dbReference>
<dbReference type="InterPro" id="IPR000644">
    <property type="entry name" value="CBS_dom"/>
</dbReference>
<name>A0ABU3K735_9BACT</name>
<dbReference type="SUPFAM" id="SSF54631">
    <property type="entry name" value="CBS-domain pair"/>
    <property type="match status" value="1"/>
</dbReference>
<dbReference type="Proteomes" id="UP001250932">
    <property type="component" value="Unassembled WGS sequence"/>
</dbReference>
<dbReference type="SMART" id="SM00116">
    <property type="entry name" value="CBS"/>
    <property type="match status" value="2"/>
</dbReference>
<keyword evidence="1 2" id="KW-0129">CBS domain</keyword>
<dbReference type="EMBL" id="JAQOUE010000001">
    <property type="protein sequence ID" value="MDT7042254.1"/>
    <property type="molecule type" value="Genomic_DNA"/>
</dbReference>
<evidence type="ECO:0000256" key="1">
    <source>
        <dbReference type="ARBA" id="ARBA00023122"/>
    </source>
</evidence>
<sequence length="139" mass="14971">MSGSNIRETKFGKMTVGQLMETNVQSANKDSKAEMLANYMMEGYGSVPIIDGSEKLVGIVSEFDLLKALRKGSKLSEVLASDVMTPNPISAFQGMDVPAVIDILQNNHLIRVPVVDGSGKLIGIIARRDVLRGYLQSGS</sequence>
<dbReference type="CDD" id="cd02205">
    <property type="entry name" value="CBS_pair_SF"/>
    <property type="match status" value="1"/>
</dbReference>
<evidence type="ECO:0000259" key="3">
    <source>
        <dbReference type="PROSITE" id="PS51371"/>
    </source>
</evidence>
<dbReference type="PANTHER" id="PTHR43080">
    <property type="entry name" value="CBS DOMAIN-CONTAINING PROTEIN CBSX3, MITOCHONDRIAL"/>
    <property type="match status" value="1"/>
</dbReference>
<accession>A0ABU3K735</accession>
<feature type="domain" description="CBS" evidence="3">
    <location>
        <begin position="20"/>
        <end position="75"/>
    </location>
</feature>
<comment type="caution">
    <text evidence="4">The sequence shown here is derived from an EMBL/GenBank/DDBJ whole genome shotgun (WGS) entry which is preliminary data.</text>
</comment>
<evidence type="ECO:0000313" key="4">
    <source>
        <dbReference type="EMBL" id="MDT7042254.1"/>
    </source>
</evidence>
<dbReference type="PROSITE" id="PS51371">
    <property type="entry name" value="CBS"/>
    <property type="match status" value="2"/>
</dbReference>
<proteinExistence type="predicted"/>
<dbReference type="InterPro" id="IPR046342">
    <property type="entry name" value="CBS_dom_sf"/>
</dbReference>
<evidence type="ECO:0000313" key="5">
    <source>
        <dbReference type="Proteomes" id="UP001250932"/>
    </source>
</evidence>
<organism evidence="4 5">
    <name type="scientific">Candidatus Nitronereus thalassa</name>
    <dbReference type="NCBI Taxonomy" id="3020898"/>
    <lineage>
        <taxon>Bacteria</taxon>
        <taxon>Pseudomonadati</taxon>
        <taxon>Nitrospirota</taxon>
        <taxon>Nitrospiria</taxon>
        <taxon>Nitrospirales</taxon>
        <taxon>Nitrospiraceae</taxon>
        <taxon>Candidatus Nitronereus</taxon>
    </lineage>
</organism>
<gene>
    <name evidence="4" type="ORF">PPG34_07810</name>
</gene>
<dbReference type="RefSeq" id="WP_313832632.1">
    <property type="nucleotide sequence ID" value="NZ_JAQOUE010000001.1"/>
</dbReference>
<dbReference type="Pfam" id="PF00571">
    <property type="entry name" value="CBS"/>
    <property type="match status" value="2"/>
</dbReference>
<feature type="domain" description="CBS" evidence="3">
    <location>
        <begin position="84"/>
        <end position="139"/>
    </location>
</feature>